<comment type="caution">
    <text evidence="2">The sequence shown here is derived from an EMBL/GenBank/DDBJ whole genome shotgun (WGS) entry which is preliminary data.</text>
</comment>
<keyword evidence="3" id="KW-1185">Reference proteome</keyword>
<dbReference type="Proteomes" id="UP000770785">
    <property type="component" value="Unassembled WGS sequence"/>
</dbReference>
<dbReference type="PANTHER" id="PTHR43222">
    <property type="entry name" value="NUDIX HYDROLASE 23"/>
    <property type="match status" value="1"/>
</dbReference>
<sequence>MNFCPHCGSAEISKLIPAGDNRPRLVCGACTTIHYRNPKIVAGCLPVWEDKVLLCRRAIEPCYGLWNVPSGYLENGEGVEAGAIREVWEEAAAKVELTYLISLYNLEKINQIYLQFVGELVEGKFAVGEESLECQLFTEADIPWDEMAFTSSTFTIKRHFLDRRDGTQRLHRASYPTL</sequence>
<organism evidence="2 3">
    <name type="scientific">Neolewinella antarctica</name>
    <dbReference type="NCBI Taxonomy" id="442734"/>
    <lineage>
        <taxon>Bacteria</taxon>
        <taxon>Pseudomonadati</taxon>
        <taxon>Bacteroidota</taxon>
        <taxon>Saprospiria</taxon>
        <taxon>Saprospirales</taxon>
        <taxon>Lewinellaceae</taxon>
        <taxon>Neolewinella</taxon>
    </lineage>
</organism>
<protein>
    <submittedName>
        <fullName evidence="2">ADP-ribose pyrophosphatase YjhB (NUDIX family)</fullName>
    </submittedName>
</protein>
<dbReference type="Pfam" id="PF00293">
    <property type="entry name" value="NUDIX"/>
    <property type="match status" value="1"/>
</dbReference>
<evidence type="ECO:0000313" key="3">
    <source>
        <dbReference type="Proteomes" id="UP000770785"/>
    </source>
</evidence>
<dbReference type="InterPro" id="IPR029401">
    <property type="entry name" value="Nudix_N"/>
</dbReference>
<dbReference type="InterPro" id="IPR000086">
    <property type="entry name" value="NUDIX_hydrolase_dom"/>
</dbReference>
<dbReference type="RefSeq" id="WP_168040168.1">
    <property type="nucleotide sequence ID" value="NZ_JAATJH010000010.1"/>
</dbReference>
<dbReference type="Gene3D" id="3.90.79.10">
    <property type="entry name" value="Nucleoside Triphosphate Pyrophosphohydrolase"/>
    <property type="match status" value="1"/>
</dbReference>
<dbReference type="SUPFAM" id="SSF55811">
    <property type="entry name" value="Nudix"/>
    <property type="match status" value="1"/>
</dbReference>
<dbReference type="Pfam" id="PF14803">
    <property type="entry name" value="Zn_ribbon_Nudix"/>
    <property type="match status" value="1"/>
</dbReference>
<dbReference type="EMBL" id="JAATJH010000010">
    <property type="protein sequence ID" value="NJC28301.1"/>
    <property type="molecule type" value="Genomic_DNA"/>
</dbReference>
<gene>
    <name evidence="2" type="ORF">GGR27_003824</name>
</gene>
<dbReference type="PANTHER" id="PTHR43222:SF2">
    <property type="entry name" value="NUDIX HYDROLASE 23, CHLOROPLASTIC"/>
    <property type="match status" value="1"/>
</dbReference>
<evidence type="ECO:0000259" key="1">
    <source>
        <dbReference type="PROSITE" id="PS51462"/>
    </source>
</evidence>
<accession>A0ABX0XG61</accession>
<feature type="domain" description="Nudix hydrolase" evidence="1">
    <location>
        <begin position="37"/>
        <end position="160"/>
    </location>
</feature>
<reference evidence="2 3" key="1">
    <citation type="submission" date="2020-03" db="EMBL/GenBank/DDBJ databases">
        <title>Genomic Encyclopedia of Type Strains, Phase IV (KMG-IV): sequencing the most valuable type-strain genomes for metagenomic binning, comparative biology and taxonomic classification.</title>
        <authorList>
            <person name="Goeker M."/>
        </authorList>
    </citation>
    <scope>NUCLEOTIDE SEQUENCE [LARGE SCALE GENOMIC DNA]</scope>
    <source>
        <strain evidence="2 3">DSM 105096</strain>
    </source>
</reference>
<proteinExistence type="predicted"/>
<dbReference type="PROSITE" id="PS51462">
    <property type="entry name" value="NUDIX"/>
    <property type="match status" value="1"/>
</dbReference>
<dbReference type="CDD" id="cd04511">
    <property type="entry name" value="NUDIX_Hydrolase"/>
    <property type="match status" value="1"/>
</dbReference>
<name>A0ABX0XG61_9BACT</name>
<evidence type="ECO:0000313" key="2">
    <source>
        <dbReference type="EMBL" id="NJC28301.1"/>
    </source>
</evidence>
<dbReference type="Gene3D" id="2.20.70.10">
    <property type="match status" value="1"/>
</dbReference>
<dbReference type="InterPro" id="IPR015797">
    <property type="entry name" value="NUDIX_hydrolase-like_dom_sf"/>
</dbReference>